<keyword evidence="3" id="KW-1185">Reference proteome</keyword>
<dbReference type="OrthoDB" id="57306at2"/>
<evidence type="ECO:0000313" key="3">
    <source>
        <dbReference type="Proteomes" id="UP000077363"/>
    </source>
</evidence>
<evidence type="ECO:0000256" key="1">
    <source>
        <dbReference type="SAM" id="MobiDB-lite"/>
    </source>
</evidence>
<protein>
    <submittedName>
        <fullName evidence="2">Uncharacterized protein</fullName>
    </submittedName>
</protein>
<feature type="compositionally biased region" description="Polar residues" evidence="1">
    <location>
        <begin position="351"/>
        <end position="366"/>
    </location>
</feature>
<organism evidence="2 3">
    <name type="scientific">Deinococcus puniceus</name>
    <dbReference type="NCBI Taxonomy" id="1182568"/>
    <lineage>
        <taxon>Bacteria</taxon>
        <taxon>Thermotogati</taxon>
        <taxon>Deinococcota</taxon>
        <taxon>Deinococci</taxon>
        <taxon>Deinococcales</taxon>
        <taxon>Deinococcaceae</taxon>
        <taxon>Deinococcus</taxon>
    </lineage>
</organism>
<dbReference type="Proteomes" id="UP000077363">
    <property type="component" value="Chromosome"/>
</dbReference>
<dbReference type="AlphaFoldDB" id="A0A172T6G4"/>
<dbReference type="InterPro" id="IPR038682">
    <property type="entry name" value="YrpD-like_sf"/>
</dbReference>
<dbReference type="KEGG" id="dpu:SU48_00880"/>
<dbReference type="STRING" id="1182568.SU48_00880"/>
<reference evidence="2 3" key="1">
    <citation type="submission" date="2015-01" db="EMBL/GenBank/DDBJ databases">
        <title>Deinococcus puniceus/DY1/ whole genome sequencing.</title>
        <authorList>
            <person name="Kim M.K."/>
            <person name="Srinivasan S."/>
            <person name="Lee J.-J."/>
        </authorList>
    </citation>
    <scope>NUCLEOTIDE SEQUENCE [LARGE SCALE GENOMIC DNA]</scope>
    <source>
        <strain evidence="2 3">DY1</strain>
    </source>
</reference>
<name>A0A172T6G4_9DEIO</name>
<feature type="region of interest" description="Disordered" evidence="1">
    <location>
        <begin position="334"/>
        <end position="366"/>
    </location>
</feature>
<evidence type="ECO:0000313" key="2">
    <source>
        <dbReference type="EMBL" id="ANE42552.1"/>
    </source>
</evidence>
<dbReference type="Gene3D" id="2.60.120.1270">
    <property type="match status" value="1"/>
</dbReference>
<proteinExistence type="predicted"/>
<dbReference type="EMBL" id="CP011387">
    <property type="protein sequence ID" value="ANE42552.1"/>
    <property type="molecule type" value="Genomic_DNA"/>
</dbReference>
<dbReference type="RefSeq" id="WP_064013596.1">
    <property type="nucleotide sequence ID" value="NZ_CP011387.1"/>
</dbReference>
<accession>A0A172T6G4</accession>
<gene>
    <name evidence="2" type="ORF">SU48_00880</name>
</gene>
<dbReference type="PATRIC" id="fig|1182568.3.peg.182"/>
<sequence>MTLWTSPPAPLPPPAFGPDPALLHRLTRDLTPTQAQHVAILTPQGITANSAALAGALRFHRFPLHAVTGLPMQAADDGGLSGLLGGLVRALTPDKDDTAGKKGVTVHCRDEKSGPYRRVYSKPGYAYQHSTVYLPSDVKGEMKEEKEAGHGDTAFVYVGGWGGKGGAVDAGFQHGRYLGGPQDDWAPFFLVQQMGGPSAITLSDEKQAGGAPWRLLAGQEAQLTFWVTQDADLTVLSMNMQGETSKDRAPATLTLRAPIDARFGWSAEGGANILKRMTTIGQKYGQQNLSTGSYMKGVRWQGSRIGRAEADAGPWVAEQTGGYCTFPSAETAEAGAEESLRSDGQGPKWSIQFQDAGNETGSVFLK</sequence>